<sequence length="173" mass="18458">MHSHPFGFRIAQAVGISGAAWLAGNIAGLSTIVTPALIKSHKDDQPPSGLLAKQWRNLYENGKSRNPPVAANVTAAFLYLAWSVRSGSSLSRKTPLSRSGLFSAAAVLTLGIVPFTFVAMSNTNNSLLERCETSKVVSEEETVDLIEHWTNLNQIRGLLPLLGGLCGIAASFL</sequence>
<feature type="transmembrane region" description="Helical" evidence="7">
    <location>
        <begin position="12"/>
        <end position="38"/>
    </location>
</feature>
<comment type="subcellular location">
    <subcellularLocation>
        <location evidence="1">Membrane</location>
        <topology evidence="1">Multi-pass membrane protein</topology>
    </subcellularLocation>
</comment>
<dbReference type="EMBL" id="MLKD01000012">
    <property type="protein sequence ID" value="OQE21199.1"/>
    <property type="molecule type" value="Genomic_DNA"/>
</dbReference>
<name>A0A1V6T5K0_9EURO</name>
<evidence type="ECO:0000256" key="4">
    <source>
        <dbReference type="ARBA" id="ARBA00023033"/>
    </source>
</evidence>
<dbReference type="PANTHER" id="PTHR35042">
    <property type="entry name" value="ANTHRONE OXYGENASE ENCC"/>
    <property type="match status" value="1"/>
</dbReference>
<reference evidence="9" key="1">
    <citation type="journal article" date="2017" name="Nat. Microbiol.">
        <title>Global analysis of biosynthetic gene clusters reveals vast potential of secondary metabolite production in Penicillium species.</title>
        <authorList>
            <person name="Nielsen J.C."/>
            <person name="Grijseels S."/>
            <person name="Prigent S."/>
            <person name="Ji B."/>
            <person name="Dainat J."/>
            <person name="Nielsen K.F."/>
            <person name="Frisvad J.C."/>
            <person name="Workman M."/>
            <person name="Nielsen J."/>
        </authorList>
    </citation>
    <scope>NUCLEOTIDE SEQUENCE [LARGE SCALE GENOMIC DNA]</scope>
    <source>
        <strain evidence="9">IBT 24891</strain>
    </source>
</reference>
<dbReference type="GO" id="GO:0004497">
    <property type="term" value="F:monooxygenase activity"/>
    <property type="evidence" value="ECO:0007669"/>
    <property type="project" value="UniProtKB-KW"/>
</dbReference>
<protein>
    <recommendedName>
        <fullName evidence="10">DUF1772 domain-containing protein</fullName>
    </recommendedName>
</protein>
<keyword evidence="9" id="KW-1185">Reference proteome</keyword>
<accession>A0A1V6T5K0</accession>
<gene>
    <name evidence="8" type="ORF">PENSTE_c012G04285</name>
</gene>
<keyword evidence="5 7" id="KW-0472">Membrane</keyword>
<evidence type="ECO:0000313" key="9">
    <source>
        <dbReference type="Proteomes" id="UP000191285"/>
    </source>
</evidence>
<dbReference type="Proteomes" id="UP000191285">
    <property type="component" value="Unassembled WGS sequence"/>
</dbReference>
<evidence type="ECO:0000256" key="7">
    <source>
        <dbReference type="SAM" id="Phobius"/>
    </source>
</evidence>
<keyword evidence="2 7" id="KW-0812">Transmembrane</keyword>
<evidence type="ECO:0000256" key="2">
    <source>
        <dbReference type="ARBA" id="ARBA00022692"/>
    </source>
</evidence>
<dbReference type="PANTHER" id="PTHR35042:SF1">
    <property type="entry name" value="DUF1772-DOMAIN-CONTAINING PROTEIN"/>
    <property type="match status" value="1"/>
</dbReference>
<organism evidence="8 9">
    <name type="scientific">Penicillium steckii</name>
    <dbReference type="NCBI Taxonomy" id="303698"/>
    <lineage>
        <taxon>Eukaryota</taxon>
        <taxon>Fungi</taxon>
        <taxon>Dikarya</taxon>
        <taxon>Ascomycota</taxon>
        <taxon>Pezizomycotina</taxon>
        <taxon>Eurotiomycetes</taxon>
        <taxon>Eurotiomycetidae</taxon>
        <taxon>Eurotiales</taxon>
        <taxon>Aspergillaceae</taxon>
        <taxon>Penicillium</taxon>
    </lineage>
</organism>
<dbReference type="Pfam" id="PF08592">
    <property type="entry name" value="Anthrone_oxy"/>
    <property type="match status" value="1"/>
</dbReference>
<comment type="caution">
    <text evidence="8">The sequence shown here is derived from an EMBL/GenBank/DDBJ whole genome shotgun (WGS) entry which is preliminary data.</text>
</comment>
<keyword evidence="4" id="KW-0503">Monooxygenase</keyword>
<keyword evidence="3 7" id="KW-1133">Transmembrane helix</keyword>
<dbReference type="GO" id="GO:0016020">
    <property type="term" value="C:membrane"/>
    <property type="evidence" value="ECO:0007669"/>
    <property type="project" value="UniProtKB-SubCell"/>
</dbReference>
<evidence type="ECO:0000256" key="6">
    <source>
        <dbReference type="ARBA" id="ARBA00034313"/>
    </source>
</evidence>
<evidence type="ECO:0008006" key="10">
    <source>
        <dbReference type="Google" id="ProtNLM"/>
    </source>
</evidence>
<evidence type="ECO:0000256" key="1">
    <source>
        <dbReference type="ARBA" id="ARBA00004141"/>
    </source>
</evidence>
<dbReference type="InterPro" id="IPR013901">
    <property type="entry name" value="Anthrone_oxy"/>
</dbReference>
<proteinExistence type="inferred from homology"/>
<keyword evidence="4" id="KW-0560">Oxidoreductase</keyword>
<dbReference type="OrthoDB" id="5954308at2759"/>
<evidence type="ECO:0000256" key="5">
    <source>
        <dbReference type="ARBA" id="ARBA00023136"/>
    </source>
</evidence>
<dbReference type="AlphaFoldDB" id="A0A1V6T5K0"/>
<feature type="transmembrane region" description="Helical" evidence="7">
    <location>
        <begin position="100"/>
        <end position="120"/>
    </location>
</feature>
<evidence type="ECO:0000313" key="8">
    <source>
        <dbReference type="EMBL" id="OQE21199.1"/>
    </source>
</evidence>
<evidence type="ECO:0000256" key="3">
    <source>
        <dbReference type="ARBA" id="ARBA00022989"/>
    </source>
</evidence>
<comment type="similarity">
    <text evidence="6">Belongs to the anthrone oxygenase family.</text>
</comment>